<dbReference type="GO" id="GO:0005829">
    <property type="term" value="C:cytosol"/>
    <property type="evidence" value="ECO:0007669"/>
    <property type="project" value="TreeGrafter"/>
</dbReference>
<evidence type="ECO:0000259" key="5">
    <source>
        <dbReference type="PROSITE" id="PS51063"/>
    </source>
</evidence>
<proteinExistence type="predicted"/>
<dbReference type="SMART" id="SM00419">
    <property type="entry name" value="HTH_CRP"/>
    <property type="match status" value="1"/>
</dbReference>
<keyword evidence="3" id="KW-0804">Transcription</keyword>
<dbReference type="Pfam" id="PF00027">
    <property type="entry name" value="cNMP_binding"/>
    <property type="match status" value="1"/>
</dbReference>
<dbReference type="SUPFAM" id="SSF51206">
    <property type="entry name" value="cAMP-binding domain-like"/>
    <property type="match status" value="1"/>
</dbReference>
<dbReference type="SUPFAM" id="SSF46785">
    <property type="entry name" value="Winged helix' DNA-binding domain"/>
    <property type="match status" value="1"/>
</dbReference>
<dbReference type="EMBL" id="CP063164">
    <property type="protein sequence ID" value="QOR61649.1"/>
    <property type="molecule type" value="Genomic_DNA"/>
</dbReference>
<organism evidence="6 7">
    <name type="scientific">Sulfurovum indicum</name>
    <dbReference type="NCBI Taxonomy" id="2779528"/>
    <lineage>
        <taxon>Bacteria</taxon>
        <taxon>Pseudomonadati</taxon>
        <taxon>Campylobacterota</taxon>
        <taxon>Epsilonproteobacteria</taxon>
        <taxon>Campylobacterales</taxon>
        <taxon>Sulfurovaceae</taxon>
        <taxon>Sulfurovum</taxon>
    </lineage>
</organism>
<evidence type="ECO:0000256" key="3">
    <source>
        <dbReference type="ARBA" id="ARBA00023163"/>
    </source>
</evidence>
<dbReference type="InterPro" id="IPR036388">
    <property type="entry name" value="WH-like_DNA-bd_sf"/>
</dbReference>
<evidence type="ECO:0000313" key="7">
    <source>
        <dbReference type="Proteomes" id="UP000595074"/>
    </source>
</evidence>
<dbReference type="InterPro" id="IPR036390">
    <property type="entry name" value="WH_DNA-bd_sf"/>
</dbReference>
<keyword evidence="7" id="KW-1185">Reference proteome</keyword>
<dbReference type="Gene3D" id="1.10.10.10">
    <property type="entry name" value="Winged helix-like DNA-binding domain superfamily/Winged helix DNA-binding domain"/>
    <property type="match status" value="1"/>
</dbReference>
<evidence type="ECO:0000259" key="4">
    <source>
        <dbReference type="PROSITE" id="PS50042"/>
    </source>
</evidence>
<dbReference type="InterPro" id="IPR014710">
    <property type="entry name" value="RmlC-like_jellyroll"/>
</dbReference>
<dbReference type="AlphaFoldDB" id="A0A7M1S4J1"/>
<dbReference type="PANTHER" id="PTHR24567">
    <property type="entry name" value="CRP FAMILY TRANSCRIPTIONAL REGULATORY PROTEIN"/>
    <property type="match status" value="1"/>
</dbReference>
<dbReference type="GO" id="GO:0003700">
    <property type="term" value="F:DNA-binding transcription factor activity"/>
    <property type="evidence" value="ECO:0007669"/>
    <property type="project" value="TreeGrafter"/>
</dbReference>
<dbReference type="CDD" id="cd00038">
    <property type="entry name" value="CAP_ED"/>
    <property type="match status" value="1"/>
</dbReference>
<gene>
    <name evidence="6" type="ORF">IMZ28_09445</name>
</gene>
<name>A0A7M1S4J1_9BACT</name>
<keyword evidence="1" id="KW-0805">Transcription regulation</keyword>
<dbReference type="RefSeq" id="WP_197548358.1">
    <property type="nucleotide sequence ID" value="NZ_CP063164.1"/>
</dbReference>
<evidence type="ECO:0000256" key="1">
    <source>
        <dbReference type="ARBA" id="ARBA00023015"/>
    </source>
</evidence>
<dbReference type="InterPro" id="IPR050397">
    <property type="entry name" value="Env_Response_Regulators"/>
</dbReference>
<feature type="domain" description="Cyclic nucleotide-binding" evidence="4">
    <location>
        <begin position="9"/>
        <end position="91"/>
    </location>
</feature>
<dbReference type="KEGG" id="sinu:IMZ28_09445"/>
<dbReference type="InterPro" id="IPR012318">
    <property type="entry name" value="HTH_CRP"/>
</dbReference>
<feature type="domain" description="HTH crp-type" evidence="5">
    <location>
        <begin position="142"/>
        <end position="204"/>
    </location>
</feature>
<dbReference type="GO" id="GO:0003677">
    <property type="term" value="F:DNA binding"/>
    <property type="evidence" value="ECO:0007669"/>
    <property type="project" value="UniProtKB-KW"/>
</dbReference>
<evidence type="ECO:0000256" key="2">
    <source>
        <dbReference type="ARBA" id="ARBA00023125"/>
    </source>
</evidence>
<evidence type="ECO:0000313" key="6">
    <source>
        <dbReference type="EMBL" id="QOR61649.1"/>
    </source>
</evidence>
<dbReference type="Pfam" id="PF13545">
    <property type="entry name" value="HTH_Crp_2"/>
    <property type="match status" value="1"/>
</dbReference>
<dbReference type="Proteomes" id="UP000595074">
    <property type="component" value="Chromosome"/>
</dbReference>
<dbReference type="InterPro" id="IPR000595">
    <property type="entry name" value="cNMP-bd_dom"/>
</dbReference>
<dbReference type="PROSITE" id="PS50042">
    <property type="entry name" value="CNMP_BINDING_3"/>
    <property type="match status" value="1"/>
</dbReference>
<protein>
    <submittedName>
        <fullName evidence="6">Crp/Fnr family transcriptional regulator</fullName>
    </submittedName>
</protein>
<accession>A0A7M1S4J1</accession>
<dbReference type="Gene3D" id="2.60.120.10">
    <property type="entry name" value="Jelly Rolls"/>
    <property type="match status" value="1"/>
</dbReference>
<sequence>MYKLEDIPMFSALGENYLRELQDQIHIKRYTKESIVFYEGDQSEYLHIMMEGSVKLYKTSPKGTQIQINRFSAPGLIAEFAVFEKEPFPATCEFVTDGAIGLLHYDKLYEYLNQPEFSLELIKSLTGKVSLLSALVHKETILSSEAKVADLMLKKVTIFNRLKNNEIASILNLTPETFSRILTKMKKEGIVKIENHKLVILNQDALFAIIENNAIKNCTNCIAEFKAKLGYQDE</sequence>
<reference evidence="6 7" key="1">
    <citation type="submission" date="2020-10" db="EMBL/GenBank/DDBJ databases">
        <title>The genome of sulfurovum sp.</title>
        <authorList>
            <person name="Xie S."/>
            <person name="Shao Z."/>
            <person name="Jiang L."/>
        </authorList>
    </citation>
    <scope>NUCLEOTIDE SEQUENCE [LARGE SCALE GENOMIC DNA]</scope>
    <source>
        <strain evidence="6 7">ST-419</strain>
    </source>
</reference>
<dbReference type="InterPro" id="IPR018490">
    <property type="entry name" value="cNMP-bd_dom_sf"/>
</dbReference>
<dbReference type="PANTHER" id="PTHR24567:SF26">
    <property type="entry name" value="REGULATORY PROTEIN YEIL"/>
    <property type="match status" value="1"/>
</dbReference>
<dbReference type="PROSITE" id="PS51063">
    <property type="entry name" value="HTH_CRP_2"/>
    <property type="match status" value="1"/>
</dbReference>
<keyword evidence="2" id="KW-0238">DNA-binding</keyword>
<dbReference type="SMART" id="SM00100">
    <property type="entry name" value="cNMP"/>
    <property type="match status" value="1"/>
</dbReference>